<dbReference type="InterPro" id="IPR017972">
    <property type="entry name" value="Cyt_P450_CS"/>
</dbReference>
<keyword evidence="7" id="KW-0732">Signal</keyword>
<dbReference type="InterPro" id="IPR036396">
    <property type="entry name" value="Cyt_P450_sf"/>
</dbReference>
<evidence type="ECO:0000256" key="4">
    <source>
        <dbReference type="ARBA" id="ARBA00023004"/>
    </source>
</evidence>
<dbReference type="AlphaFoldDB" id="A0A9W9KQ44"/>
<comment type="cofactor">
    <cofactor evidence="1 5">
        <name>heme</name>
        <dbReference type="ChEBI" id="CHEBI:30413"/>
    </cofactor>
</comment>
<dbReference type="OrthoDB" id="2789670at2759"/>
<name>A0A9W9KQ44_9EURO</name>
<dbReference type="InterPro" id="IPR001128">
    <property type="entry name" value="Cyt_P450"/>
</dbReference>
<dbReference type="InterPro" id="IPR050121">
    <property type="entry name" value="Cytochrome_P450_monoxygenase"/>
</dbReference>
<dbReference type="PANTHER" id="PTHR24305:SF172">
    <property type="entry name" value="P450, PUTATIVE (EUROFUNG)-RELATED"/>
    <property type="match status" value="1"/>
</dbReference>
<dbReference type="Proteomes" id="UP001149165">
    <property type="component" value="Unassembled WGS sequence"/>
</dbReference>
<reference evidence="8" key="1">
    <citation type="submission" date="2022-11" db="EMBL/GenBank/DDBJ databases">
        <authorList>
            <person name="Petersen C."/>
        </authorList>
    </citation>
    <scope>NUCLEOTIDE SEQUENCE</scope>
    <source>
        <strain evidence="8">IBT 30069</strain>
    </source>
</reference>
<evidence type="ECO:0000256" key="5">
    <source>
        <dbReference type="PIRSR" id="PIRSR602401-1"/>
    </source>
</evidence>
<dbReference type="EMBL" id="JAPQKH010000002">
    <property type="protein sequence ID" value="KAJ5113698.1"/>
    <property type="molecule type" value="Genomic_DNA"/>
</dbReference>
<feature type="signal peptide" evidence="7">
    <location>
        <begin position="1"/>
        <end position="21"/>
    </location>
</feature>
<evidence type="ECO:0000256" key="6">
    <source>
        <dbReference type="RuleBase" id="RU000461"/>
    </source>
</evidence>
<feature type="binding site" description="axial binding residue" evidence="5">
    <location>
        <position position="458"/>
    </location>
    <ligand>
        <name>heme</name>
        <dbReference type="ChEBI" id="CHEBI:30413"/>
    </ligand>
    <ligandPart>
        <name>Fe</name>
        <dbReference type="ChEBI" id="CHEBI:18248"/>
    </ligandPart>
</feature>
<comment type="similarity">
    <text evidence="6">Belongs to the cytochrome P450 family.</text>
</comment>
<comment type="caution">
    <text evidence="8">The sequence shown here is derived from an EMBL/GenBank/DDBJ whole genome shotgun (WGS) entry which is preliminary data.</text>
</comment>
<sequence>MDYVLLLGFLLFCLCMKPVVTFLLDKKDLHKYHQVNFLAGFTSLAHVWEHRHRARSEVLRQKHQSHAILRLGPNDLSFADVAAIKDIYGHYSPCRKDDMYNLTAGSHGNMLNVVDRDEHARKRRMLSHAFSTKNLENWEFKIREKTEHFVKHIDQCCTSPLSDSTVKPEDLKLKFRLYSNLLTIDVIADIAMSEKLGMIEQGSPTVNIDGGETSRPLNFIRSLHGAPRVSSPIIRTGSLFQTLKFLSWWLSSEVRSNWGESEKFTKIVSNLASKNIDKFSSTEKQSDFLGYLMLDKAGGLRSLERGELEAELHILLDAGSDTTAIALTNAVYYLLKSPKVLVALRREIDEALSGETIAPFSKVKNLPFLRACIDEGLRLSPPIARGLERKTPPEGMRIMDQHIAGNVTVAVPTYVIHRNPNIFEDPDAYNPHRWFGEKEKVDQMRAAFIPFSTGGRACIGRNITFIEQQIVLATLVYGYEFALPSKNWELQREEYFNYWPSEMPLKVWKRQLPT</sequence>
<dbReference type="PROSITE" id="PS00086">
    <property type="entry name" value="CYTOCHROME_P450"/>
    <property type="match status" value="1"/>
</dbReference>
<dbReference type="SUPFAM" id="SSF48264">
    <property type="entry name" value="Cytochrome P450"/>
    <property type="match status" value="1"/>
</dbReference>
<dbReference type="InterPro" id="IPR002401">
    <property type="entry name" value="Cyt_P450_E_grp-I"/>
</dbReference>
<evidence type="ECO:0000256" key="7">
    <source>
        <dbReference type="SAM" id="SignalP"/>
    </source>
</evidence>
<protein>
    <submittedName>
        <fullName evidence="8">Benzoate 4-monooxygenase cytochrome P450</fullName>
    </submittedName>
</protein>
<dbReference type="GO" id="GO:0043386">
    <property type="term" value="P:mycotoxin biosynthetic process"/>
    <property type="evidence" value="ECO:0007669"/>
    <property type="project" value="UniProtKB-ARBA"/>
</dbReference>
<reference evidence="8" key="2">
    <citation type="journal article" date="2023" name="IMA Fungus">
        <title>Comparative genomic study of the Penicillium genus elucidates a diverse pangenome and 15 lateral gene transfer events.</title>
        <authorList>
            <person name="Petersen C."/>
            <person name="Sorensen T."/>
            <person name="Nielsen M.R."/>
            <person name="Sondergaard T.E."/>
            <person name="Sorensen J.L."/>
            <person name="Fitzpatrick D.A."/>
            <person name="Frisvad J.C."/>
            <person name="Nielsen K.L."/>
        </authorList>
    </citation>
    <scope>NUCLEOTIDE SEQUENCE</scope>
    <source>
        <strain evidence="8">IBT 30069</strain>
    </source>
</reference>
<keyword evidence="3 6" id="KW-0560">Oxidoreductase</keyword>
<evidence type="ECO:0000256" key="2">
    <source>
        <dbReference type="ARBA" id="ARBA00022723"/>
    </source>
</evidence>
<accession>A0A9W9KQ44</accession>
<keyword evidence="2 5" id="KW-0479">Metal-binding</keyword>
<gene>
    <name evidence="8" type="ORF">N7456_002232</name>
</gene>
<dbReference type="PANTHER" id="PTHR24305">
    <property type="entry name" value="CYTOCHROME P450"/>
    <property type="match status" value="1"/>
</dbReference>
<dbReference type="GO" id="GO:0016705">
    <property type="term" value="F:oxidoreductase activity, acting on paired donors, with incorporation or reduction of molecular oxygen"/>
    <property type="evidence" value="ECO:0007669"/>
    <property type="project" value="InterPro"/>
</dbReference>
<organism evidence="8 9">
    <name type="scientific">Penicillium angulare</name>
    <dbReference type="NCBI Taxonomy" id="116970"/>
    <lineage>
        <taxon>Eukaryota</taxon>
        <taxon>Fungi</taxon>
        <taxon>Dikarya</taxon>
        <taxon>Ascomycota</taxon>
        <taxon>Pezizomycotina</taxon>
        <taxon>Eurotiomycetes</taxon>
        <taxon>Eurotiomycetidae</taxon>
        <taxon>Eurotiales</taxon>
        <taxon>Aspergillaceae</taxon>
        <taxon>Penicillium</taxon>
    </lineage>
</organism>
<feature type="chain" id="PRO_5040892042" evidence="7">
    <location>
        <begin position="22"/>
        <end position="514"/>
    </location>
</feature>
<keyword evidence="6" id="KW-0503">Monooxygenase</keyword>
<dbReference type="GO" id="GO:0020037">
    <property type="term" value="F:heme binding"/>
    <property type="evidence" value="ECO:0007669"/>
    <property type="project" value="InterPro"/>
</dbReference>
<dbReference type="Pfam" id="PF00067">
    <property type="entry name" value="p450"/>
    <property type="match status" value="1"/>
</dbReference>
<dbReference type="GO" id="GO:0005506">
    <property type="term" value="F:iron ion binding"/>
    <property type="evidence" value="ECO:0007669"/>
    <property type="project" value="InterPro"/>
</dbReference>
<dbReference type="PRINTS" id="PR00385">
    <property type="entry name" value="P450"/>
</dbReference>
<proteinExistence type="inferred from homology"/>
<dbReference type="CDD" id="cd11061">
    <property type="entry name" value="CYP67-like"/>
    <property type="match status" value="1"/>
</dbReference>
<dbReference type="GO" id="GO:0004497">
    <property type="term" value="F:monooxygenase activity"/>
    <property type="evidence" value="ECO:0007669"/>
    <property type="project" value="UniProtKB-KW"/>
</dbReference>
<keyword evidence="4 5" id="KW-0408">Iron</keyword>
<evidence type="ECO:0000256" key="3">
    <source>
        <dbReference type="ARBA" id="ARBA00023002"/>
    </source>
</evidence>
<evidence type="ECO:0000313" key="8">
    <source>
        <dbReference type="EMBL" id="KAJ5113698.1"/>
    </source>
</evidence>
<dbReference type="PRINTS" id="PR00463">
    <property type="entry name" value="EP450I"/>
</dbReference>
<evidence type="ECO:0000256" key="1">
    <source>
        <dbReference type="ARBA" id="ARBA00001971"/>
    </source>
</evidence>
<dbReference type="Gene3D" id="1.10.630.10">
    <property type="entry name" value="Cytochrome P450"/>
    <property type="match status" value="1"/>
</dbReference>
<keyword evidence="5 6" id="KW-0349">Heme</keyword>
<evidence type="ECO:0000313" key="9">
    <source>
        <dbReference type="Proteomes" id="UP001149165"/>
    </source>
</evidence>
<keyword evidence="9" id="KW-1185">Reference proteome</keyword>